<protein>
    <recommendedName>
        <fullName evidence="3">DNA 3'-5' helicase</fullName>
        <ecNumber evidence="3">5.6.2.4</ecNumber>
    </recommendedName>
</protein>
<evidence type="ECO:0000256" key="2">
    <source>
        <dbReference type="ARBA" id="ARBA00034617"/>
    </source>
</evidence>
<dbReference type="GO" id="GO:0005694">
    <property type="term" value="C:chromosome"/>
    <property type="evidence" value="ECO:0007669"/>
    <property type="project" value="TreeGrafter"/>
</dbReference>
<dbReference type="Pfam" id="PF00271">
    <property type="entry name" value="Helicase_C"/>
    <property type="match status" value="1"/>
</dbReference>
<dbReference type="Proteomes" id="UP000005408">
    <property type="component" value="Unassembled WGS sequence"/>
</dbReference>
<dbReference type="InterPro" id="IPR001650">
    <property type="entry name" value="Helicase_C-like"/>
</dbReference>
<dbReference type="SUPFAM" id="SSF52540">
    <property type="entry name" value="P-loop containing nucleoside triphosphate hydrolases"/>
    <property type="match status" value="1"/>
</dbReference>
<dbReference type="GO" id="GO:0005634">
    <property type="term" value="C:nucleus"/>
    <property type="evidence" value="ECO:0007669"/>
    <property type="project" value="TreeGrafter"/>
</dbReference>
<dbReference type="PANTHER" id="PTHR13710">
    <property type="entry name" value="DNA HELICASE RECQ FAMILY MEMBER"/>
    <property type="match status" value="1"/>
</dbReference>
<dbReference type="EnsemblMetazoa" id="G23120.2">
    <property type="protein sequence ID" value="G23120.2:cds"/>
    <property type="gene ID" value="G23120"/>
</dbReference>
<evidence type="ECO:0000313" key="6">
    <source>
        <dbReference type="Proteomes" id="UP000005408"/>
    </source>
</evidence>
<dbReference type="EC" id="5.6.2.4" evidence="3"/>
<proteinExistence type="inferred from homology"/>
<dbReference type="SMART" id="SM00490">
    <property type="entry name" value="HELICc"/>
    <property type="match status" value="1"/>
</dbReference>
<comment type="similarity">
    <text evidence="1">Belongs to the helicase family. RecQ subfamily.</text>
</comment>
<evidence type="ECO:0000256" key="1">
    <source>
        <dbReference type="ARBA" id="ARBA00005446"/>
    </source>
</evidence>
<feature type="domain" description="Helicase C-terminal" evidence="4">
    <location>
        <begin position="1"/>
        <end position="144"/>
    </location>
</feature>
<evidence type="ECO:0000259" key="4">
    <source>
        <dbReference type="PROSITE" id="PS51194"/>
    </source>
</evidence>
<dbReference type="GO" id="GO:0000724">
    <property type="term" value="P:double-strand break repair via homologous recombination"/>
    <property type="evidence" value="ECO:0007669"/>
    <property type="project" value="TreeGrafter"/>
</dbReference>
<name>A0A8W8KAL9_MAGGI</name>
<dbReference type="InterPro" id="IPR027417">
    <property type="entry name" value="P-loop_NTPase"/>
</dbReference>
<dbReference type="GO" id="GO:0043138">
    <property type="term" value="F:3'-5' DNA helicase activity"/>
    <property type="evidence" value="ECO:0007669"/>
    <property type="project" value="UniProtKB-EC"/>
</dbReference>
<dbReference type="AlphaFoldDB" id="A0A8W8KAL9"/>
<comment type="catalytic activity">
    <reaction evidence="2">
        <text>Couples ATP hydrolysis with the unwinding of duplex DNA by translocating in the 3'-5' direction.</text>
        <dbReference type="EC" id="5.6.2.4"/>
    </reaction>
</comment>
<organism evidence="5 6">
    <name type="scientific">Magallana gigas</name>
    <name type="common">Pacific oyster</name>
    <name type="synonym">Crassostrea gigas</name>
    <dbReference type="NCBI Taxonomy" id="29159"/>
    <lineage>
        <taxon>Eukaryota</taxon>
        <taxon>Metazoa</taxon>
        <taxon>Spiralia</taxon>
        <taxon>Lophotrochozoa</taxon>
        <taxon>Mollusca</taxon>
        <taxon>Bivalvia</taxon>
        <taxon>Autobranchia</taxon>
        <taxon>Pteriomorphia</taxon>
        <taxon>Ostreida</taxon>
        <taxon>Ostreoidea</taxon>
        <taxon>Ostreidae</taxon>
        <taxon>Magallana</taxon>
    </lineage>
</organism>
<dbReference type="PROSITE" id="PS51194">
    <property type="entry name" value="HELICASE_CTER"/>
    <property type="match status" value="1"/>
</dbReference>
<reference evidence="5" key="1">
    <citation type="submission" date="2022-08" db="UniProtKB">
        <authorList>
            <consortium name="EnsemblMetazoa"/>
        </authorList>
    </citation>
    <scope>IDENTIFICATION</scope>
    <source>
        <strain evidence="5">05x7-T-G4-1.051#20</strain>
    </source>
</reference>
<evidence type="ECO:0000313" key="5">
    <source>
        <dbReference type="EnsemblMetazoa" id="G23120.2:cds"/>
    </source>
</evidence>
<keyword evidence="6" id="KW-1185">Reference proteome</keyword>
<dbReference type="PANTHER" id="PTHR13710:SF108">
    <property type="entry name" value="ATP-DEPENDENT DNA HELICASE Q4"/>
    <property type="match status" value="1"/>
</dbReference>
<evidence type="ECO:0000256" key="3">
    <source>
        <dbReference type="ARBA" id="ARBA00034808"/>
    </source>
</evidence>
<accession>A0A8W8KAL9</accession>
<dbReference type="Gene3D" id="3.40.50.300">
    <property type="entry name" value="P-loop containing nucleotide triphosphate hydrolases"/>
    <property type="match status" value="1"/>
</dbReference>
<dbReference type="GO" id="GO:0005737">
    <property type="term" value="C:cytoplasm"/>
    <property type="evidence" value="ECO:0007669"/>
    <property type="project" value="TreeGrafter"/>
</dbReference>
<dbReference type="GO" id="GO:0009378">
    <property type="term" value="F:four-way junction helicase activity"/>
    <property type="evidence" value="ECO:0007669"/>
    <property type="project" value="TreeGrafter"/>
</dbReference>
<sequence length="484" mass="55580">RLATLIRTCLKDYKAEDWDQKPKKGKAKTYAYWDAESYHAGLTPAQRKRVQNAFMSGRLRVVVATVAFGMGLDKPDVRGVIHYNMPKSMESYVQEIGRAGRDRKTSHCHLFLDSEGQDLAELKRHTFANTIDYRTLKKFVQNVFVPCHCKQVHQMQQDNTKSPLKLAERQGTERICHGHERAVVIESLVMDMDVKEEGISTLLCYLELHSLRWIENLVNVYGTCKVQCYGGPSQLQAVSQKCPPVAVAIAKAKKDGKTFSSTNQIEFPVVDISDCMGWDSGLVKRELKSLSWNVTSHGPQKTGVLVEFSNLAFHFIAPGDLSDEELDDVLQFLHERIQKHEKTEIQLLKYLNESLKSVSHKNFWMCADTLDEKKNDKLKKIIDDYFEKQEILTEFKQREEGQDEKQPSPQEVSQAVADIRQLISLHGHEHRFNGRAIARIFHGISSPCFPAQTWGRARRFWRSNMNLDFNFLVKLAVQEIIKLR</sequence>